<sequence>MEGVMTDAFAYRKSKVRKQHHEKLGIVPSFSRGKPSMPSLSLSLVLSPCWPSKVPSVVWTRLRLISPLLSVLGRLIWDMICTSMAGKLICNSAAGWLAPLDRLKDDVACHACLPASLCKSPNFAWMHAIT</sequence>
<dbReference type="AlphaFoldDB" id="A0A9W8REM3"/>
<name>A0A9W8REM3_9HYPO</name>
<gene>
    <name evidence="1" type="ORF">NW755_002154</name>
</gene>
<evidence type="ECO:0000313" key="1">
    <source>
        <dbReference type="EMBL" id="KAJ4195993.1"/>
    </source>
</evidence>
<accession>A0A9W8REM3</accession>
<proteinExistence type="predicted"/>
<evidence type="ECO:0000313" key="2">
    <source>
        <dbReference type="Proteomes" id="UP001152087"/>
    </source>
</evidence>
<organism evidence="1 2">
    <name type="scientific">Fusarium falciforme</name>
    <dbReference type="NCBI Taxonomy" id="195108"/>
    <lineage>
        <taxon>Eukaryota</taxon>
        <taxon>Fungi</taxon>
        <taxon>Dikarya</taxon>
        <taxon>Ascomycota</taxon>
        <taxon>Pezizomycotina</taxon>
        <taxon>Sordariomycetes</taxon>
        <taxon>Hypocreomycetidae</taxon>
        <taxon>Hypocreales</taxon>
        <taxon>Nectriaceae</taxon>
        <taxon>Fusarium</taxon>
        <taxon>Fusarium solani species complex</taxon>
    </lineage>
</organism>
<reference evidence="1" key="1">
    <citation type="submission" date="2022-09" db="EMBL/GenBank/DDBJ databases">
        <title>Fusarium specimens isolated from Avocado Roots.</title>
        <authorList>
            <person name="Stajich J."/>
            <person name="Roper C."/>
            <person name="Heimlech-Rivalta G."/>
        </authorList>
    </citation>
    <scope>NUCLEOTIDE SEQUENCE</scope>
    <source>
        <strain evidence="1">A02</strain>
    </source>
</reference>
<comment type="caution">
    <text evidence="1">The sequence shown here is derived from an EMBL/GenBank/DDBJ whole genome shotgun (WGS) entry which is preliminary data.</text>
</comment>
<dbReference type="EMBL" id="JAOQAV010000003">
    <property type="protein sequence ID" value="KAJ4195993.1"/>
    <property type="molecule type" value="Genomic_DNA"/>
</dbReference>
<keyword evidence="2" id="KW-1185">Reference proteome</keyword>
<protein>
    <submittedName>
        <fullName evidence="1">Uncharacterized protein</fullName>
    </submittedName>
</protein>
<dbReference type="Proteomes" id="UP001152087">
    <property type="component" value="Unassembled WGS sequence"/>
</dbReference>